<dbReference type="EMBL" id="JAGEOJ010000001">
    <property type="protein sequence ID" value="MBO2446009.1"/>
    <property type="molecule type" value="Genomic_DNA"/>
</dbReference>
<keyword evidence="1" id="KW-0226">DNA condensation</keyword>
<dbReference type="SUPFAM" id="SSF47729">
    <property type="entry name" value="IHF-like DNA-binding proteins"/>
    <property type="match status" value="1"/>
</dbReference>
<feature type="compositionally biased region" description="Basic residues" evidence="4">
    <location>
        <begin position="153"/>
        <end position="162"/>
    </location>
</feature>
<dbReference type="InterPro" id="IPR010992">
    <property type="entry name" value="IHF-like_DNA-bd_dom_sf"/>
</dbReference>
<dbReference type="RefSeq" id="WP_208253584.1">
    <property type="nucleotide sequence ID" value="NZ_JAGEOJ010000001.1"/>
</dbReference>
<comment type="similarity">
    <text evidence="3">Belongs to the bacterial histone-like protein family.</text>
</comment>
<dbReference type="GO" id="GO:0030261">
    <property type="term" value="P:chromosome condensation"/>
    <property type="evidence" value="ECO:0007669"/>
    <property type="project" value="UniProtKB-KW"/>
</dbReference>
<dbReference type="PANTHER" id="PTHR33175:SF3">
    <property type="entry name" value="DNA-BINDING PROTEIN HU-BETA"/>
    <property type="match status" value="1"/>
</dbReference>
<evidence type="ECO:0000256" key="1">
    <source>
        <dbReference type="ARBA" id="ARBA00023067"/>
    </source>
</evidence>
<dbReference type="Pfam" id="PF00216">
    <property type="entry name" value="Bac_DNA_binding"/>
    <property type="match status" value="1"/>
</dbReference>
<dbReference type="PROSITE" id="PS00045">
    <property type="entry name" value="HISTONE_LIKE"/>
    <property type="match status" value="1"/>
</dbReference>
<evidence type="ECO:0000256" key="4">
    <source>
        <dbReference type="SAM" id="MobiDB-lite"/>
    </source>
</evidence>
<feature type="region of interest" description="Disordered" evidence="4">
    <location>
        <begin position="102"/>
        <end position="162"/>
    </location>
</feature>
<gene>
    <name evidence="5" type="ORF">J4573_02830</name>
</gene>
<dbReference type="SMART" id="SM00411">
    <property type="entry name" value="BHL"/>
    <property type="match status" value="1"/>
</dbReference>
<organism evidence="5 6">
    <name type="scientific">Actinomadura barringtoniae</name>
    <dbReference type="NCBI Taxonomy" id="1427535"/>
    <lineage>
        <taxon>Bacteria</taxon>
        <taxon>Bacillati</taxon>
        <taxon>Actinomycetota</taxon>
        <taxon>Actinomycetes</taxon>
        <taxon>Streptosporangiales</taxon>
        <taxon>Thermomonosporaceae</taxon>
        <taxon>Actinomadura</taxon>
    </lineage>
</organism>
<comment type="caution">
    <text evidence="5">The sequence shown here is derived from an EMBL/GenBank/DDBJ whole genome shotgun (WGS) entry which is preliminary data.</text>
</comment>
<evidence type="ECO:0000313" key="6">
    <source>
        <dbReference type="Proteomes" id="UP000669179"/>
    </source>
</evidence>
<dbReference type="InterPro" id="IPR020816">
    <property type="entry name" value="Histone-like_DNA-bd_CS"/>
</dbReference>
<dbReference type="CDD" id="cd13831">
    <property type="entry name" value="HU"/>
    <property type="match status" value="1"/>
</dbReference>
<dbReference type="Proteomes" id="UP000669179">
    <property type="component" value="Unassembled WGS sequence"/>
</dbReference>
<feature type="compositionally biased region" description="Basic residues" evidence="4">
    <location>
        <begin position="137"/>
        <end position="147"/>
    </location>
</feature>
<keyword evidence="6" id="KW-1185">Reference proteome</keyword>
<dbReference type="PANTHER" id="PTHR33175">
    <property type="entry name" value="DNA-BINDING PROTEIN HU"/>
    <property type="match status" value="1"/>
</dbReference>
<evidence type="ECO:0000256" key="2">
    <source>
        <dbReference type="ARBA" id="ARBA00023125"/>
    </source>
</evidence>
<accession>A0A939PAI1</accession>
<dbReference type="GO" id="GO:0030527">
    <property type="term" value="F:structural constituent of chromatin"/>
    <property type="evidence" value="ECO:0007669"/>
    <property type="project" value="InterPro"/>
</dbReference>
<name>A0A939PAI1_9ACTN</name>
<evidence type="ECO:0000256" key="3">
    <source>
        <dbReference type="RuleBase" id="RU003939"/>
    </source>
</evidence>
<reference evidence="5" key="1">
    <citation type="submission" date="2021-03" db="EMBL/GenBank/DDBJ databases">
        <authorList>
            <person name="Kanchanasin P."/>
            <person name="Saeng-In P."/>
            <person name="Phongsopitanun W."/>
            <person name="Yuki M."/>
            <person name="Kudo T."/>
            <person name="Ohkuma M."/>
            <person name="Tanasupawat S."/>
        </authorList>
    </citation>
    <scope>NUCLEOTIDE SEQUENCE</scope>
    <source>
        <strain evidence="5">GKU 128</strain>
    </source>
</reference>
<sequence length="162" mass="16915">MNRSELIENVAARAGSDQAAARRHVDAVFDAIMESVASGERVLVTGFGTFDRFARPARQGRNPRTGSPIEVAAADVPRFRVGQTFKNRVAGGNSATAIAETPAVAAPVETPKAKKSKKAEPKKKDKKAAKAADAAPAKKKGKAKPVKAVKAAKTAKAKKAGK</sequence>
<keyword evidence="2 5" id="KW-0238">DNA-binding</keyword>
<proteinExistence type="inferred from homology"/>
<dbReference type="GO" id="GO:0003677">
    <property type="term" value="F:DNA binding"/>
    <property type="evidence" value="ECO:0007669"/>
    <property type="project" value="UniProtKB-KW"/>
</dbReference>
<dbReference type="InterPro" id="IPR000119">
    <property type="entry name" value="Hist_DNA-bd"/>
</dbReference>
<dbReference type="AlphaFoldDB" id="A0A939PAI1"/>
<dbReference type="PRINTS" id="PR01727">
    <property type="entry name" value="DNABINDINGHU"/>
</dbReference>
<protein>
    <submittedName>
        <fullName evidence="5">HU family DNA-binding protein</fullName>
    </submittedName>
</protein>
<evidence type="ECO:0000313" key="5">
    <source>
        <dbReference type="EMBL" id="MBO2446009.1"/>
    </source>
</evidence>
<dbReference type="Gene3D" id="4.10.520.10">
    <property type="entry name" value="IHF-like DNA-binding proteins"/>
    <property type="match status" value="1"/>
</dbReference>